<gene>
    <name evidence="2" type="ORF">EDE15_3930</name>
</gene>
<evidence type="ECO:0000256" key="1">
    <source>
        <dbReference type="SAM" id="Coils"/>
    </source>
</evidence>
<name>A0A3R9PC15_9BACT</name>
<reference evidence="2 3" key="1">
    <citation type="submission" date="2018-12" db="EMBL/GenBank/DDBJ databases">
        <title>Sequencing of bacterial isolates from soil warming experiment in Harvard Forest, Massachusetts, USA.</title>
        <authorList>
            <person name="Deangelis K."/>
        </authorList>
    </citation>
    <scope>NUCLEOTIDE SEQUENCE [LARGE SCALE GENOMIC DNA]</scope>
    <source>
        <strain evidence="2 3">EB153</strain>
    </source>
</reference>
<dbReference type="InterPro" id="IPR027417">
    <property type="entry name" value="P-loop_NTPase"/>
</dbReference>
<keyword evidence="1" id="KW-0175">Coiled coil</keyword>
<evidence type="ECO:0008006" key="4">
    <source>
        <dbReference type="Google" id="ProtNLM"/>
    </source>
</evidence>
<evidence type="ECO:0000313" key="2">
    <source>
        <dbReference type="EMBL" id="RSL18363.1"/>
    </source>
</evidence>
<keyword evidence="3" id="KW-1185">Reference proteome</keyword>
<dbReference type="EMBL" id="RSDW01000001">
    <property type="protein sequence ID" value="RSL18363.1"/>
    <property type="molecule type" value="Genomic_DNA"/>
</dbReference>
<dbReference type="AlphaFoldDB" id="A0A3R9PC15"/>
<dbReference type="Gene3D" id="3.40.50.300">
    <property type="entry name" value="P-loop containing nucleotide triphosphate hydrolases"/>
    <property type="match status" value="1"/>
</dbReference>
<comment type="caution">
    <text evidence="2">The sequence shown here is derived from an EMBL/GenBank/DDBJ whole genome shotgun (WGS) entry which is preliminary data.</text>
</comment>
<sequence>MASVRMIYDREALLNTLEAECFSDIGASAVIIGGHKVGKSYLLEHILTRPSDSSGNLYCRINVDLLKASGNGTLSDHVFLRFFLVLLLRQIDDLLERQRGEVTEWSGLLAQAEQKAIALADVMPDPAIDAIRLSQLNLAAAYRKKISQRQNEIEELASAAEALRRLTAGGKQVAVDELTEVLLQLRGLRKRIILVIDDYDHMVSQPGFTDNLFSFLRGANNEKKIIALVSSHKRLMDLKPEEHGAGGKESSANGKSLDRTSLFNHFQIQRLIPFRGKQPEAFLEWLGRPDGGDSLALGAEEKKYLRSLGGGCPHFLRYARSLYLQKRPLENDAARRQFENDHLVDEFHQVFEQIWTGCDEAERATLRAIADGATIEPGSADRLETEGYLMEDGPCLTIFSKLFADFIRKKPKPSASALVKPATPETGVPETLSVDEPLRFETNIPWDVFPSALFFATADAAANVGEIKIENCTGKKASIEVTCQLGPWSEVSTTADAFDPGPSLLPLQVDLRESVKTIRDPVWTRVDYSVTLDPGGANSVAKKRFKKVRLLPPDHFLFARWDSVRMELEDFSWLICAWVNSQEPRLAPVRERALDLFPRLGVPTEAVGDPGHFARQKVAAIYEALQGQKIRYFDNAVVFHSGNDQYMQRVQSCGKTIEIGTGNCLDGSVLFASLLSLCGVDPGILLMPGHAIAAWRAPGAAENDWQYVDTTGLPGLAFEQATALATARIDERQNGVQILAPAATLPDPENFATIVDVHHTIRTRRIAQI</sequence>
<feature type="coiled-coil region" evidence="1">
    <location>
        <begin position="139"/>
        <end position="166"/>
    </location>
</feature>
<dbReference type="SUPFAM" id="SSF52540">
    <property type="entry name" value="P-loop containing nucleoside triphosphate hydrolases"/>
    <property type="match status" value="1"/>
</dbReference>
<dbReference type="Proteomes" id="UP000269669">
    <property type="component" value="Unassembled WGS sequence"/>
</dbReference>
<protein>
    <recommendedName>
        <fullName evidence="4">Transglutaminase superfamily protein</fullName>
    </recommendedName>
</protein>
<organism evidence="2 3">
    <name type="scientific">Edaphobacter aggregans</name>
    <dbReference type="NCBI Taxonomy" id="570835"/>
    <lineage>
        <taxon>Bacteria</taxon>
        <taxon>Pseudomonadati</taxon>
        <taxon>Acidobacteriota</taxon>
        <taxon>Terriglobia</taxon>
        <taxon>Terriglobales</taxon>
        <taxon>Acidobacteriaceae</taxon>
        <taxon>Edaphobacter</taxon>
    </lineage>
</organism>
<accession>A0A3R9PC15</accession>
<proteinExistence type="predicted"/>
<evidence type="ECO:0000313" key="3">
    <source>
        <dbReference type="Proteomes" id="UP000269669"/>
    </source>
</evidence>